<dbReference type="Gene3D" id="3.40.50.720">
    <property type="entry name" value="NAD(P)-binding Rossmann-like Domain"/>
    <property type="match status" value="1"/>
</dbReference>
<dbReference type="FunFam" id="3.50.50.80:FF:000001">
    <property type="entry name" value="ubiquitin-like modifier-activating enzyme 1"/>
    <property type="match status" value="1"/>
</dbReference>
<dbReference type="GO" id="GO:0005634">
    <property type="term" value="C:nucleus"/>
    <property type="evidence" value="ECO:0007669"/>
    <property type="project" value="TreeGrafter"/>
</dbReference>
<dbReference type="InterPro" id="IPR000011">
    <property type="entry name" value="UBQ/SUMO-activ_enz_E1-like"/>
</dbReference>
<dbReference type="OrthoDB" id="10252231at2759"/>
<comment type="pathway">
    <text evidence="2">Protein modification; protein ubiquitination.</text>
</comment>
<proteinExistence type="inferred from homology"/>
<dbReference type="Pfam" id="PF16190">
    <property type="entry name" value="E1_FCCH"/>
    <property type="match status" value="1"/>
</dbReference>
<dbReference type="InterPro" id="IPR032418">
    <property type="entry name" value="E1_FCCH"/>
</dbReference>
<dbReference type="InterPro" id="IPR032420">
    <property type="entry name" value="E1_4HB"/>
</dbReference>
<evidence type="ECO:0000256" key="7">
    <source>
        <dbReference type="ARBA" id="ARBA00022786"/>
    </source>
</evidence>
<dbReference type="GO" id="GO:0005524">
    <property type="term" value="F:ATP binding"/>
    <property type="evidence" value="ECO:0007669"/>
    <property type="project" value="UniProtKB-KW"/>
</dbReference>
<gene>
    <name evidence="11" type="ORF">FBUS_10021</name>
</gene>
<dbReference type="Pfam" id="PF10585">
    <property type="entry name" value="UBA_E1_SCCH"/>
    <property type="match status" value="1"/>
</dbReference>
<dbReference type="PRINTS" id="PR01849">
    <property type="entry name" value="UBIQUITINACT"/>
</dbReference>
<dbReference type="GO" id="GO:0006974">
    <property type="term" value="P:DNA damage response"/>
    <property type="evidence" value="ECO:0007669"/>
    <property type="project" value="TreeGrafter"/>
</dbReference>
<dbReference type="EMBL" id="LUCM01008831">
    <property type="protein sequence ID" value="KAA0187867.1"/>
    <property type="molecule type" value="Genomic_DNA"/>
</dbReference>
<comment type="similarity">
    <text evidence="3">Belongs to the ubiquitin-activating E1 family.</text>
</comment>
<dbReference type="CDD" id="cd01490">
    <property type="entry name" value="Ube1_repeat2"/>
    <property type="match status" value="1"/>
</dbReference>
<name>A0A8E0RTV4_9TREM</name>
<dbReference type="Gene3D" id="1.10.10.2660">
    <property type="entry name" value="Ubiquitin-activating enzyme E1, SCCH domain"/>
    <property type="match status" value="1"/>
</dbReference>
<dbReference type="UniPathway" id="UPA00143"/>
<keyword evidence="6" id="KW-0547">Nucleotide-binding</keyword>
<dbReference type="GO" id="GO:0006511">
    <property type="term" value="P:ubiquitin-dependent protein catabolic process"/>
    <property type="evidence" value="ECO:0007669"/>
    <property type="project" value="TreeGrafter"/>
</dbReference>
<dbReference type="InterPro" id="IPR042302">
    <property type="entry name" value="E1_FCCH_sf"/>
</dbReference>
<keyword evidence="7" id="KW-0833">Ubl conjugation pathway</keyword>
<evidence type="ECO:0000256" key="3">
    <source>
        <dbReference type="ARBA" id="ARBA00005673"/>
    </source>
</evidence>
<dbReference type="GO" id="GO:0005737">
    <property type="term" value="C:cytoplasm"/>
    <property type="evidence" value="ECO:0007669"/>
    <property type="project" value="TreeGrafter"/>
</dbReference>
<dbReference type="CDD" id="cd01491">
    <property type="entry name" value="Ube1_repeat1"/>
    <property type="match status" value="1"/>
</dbReference>
<evidence type="ECO:0000313" key="12">
    <source>
        <dbReference type="Proteomes" id="UP000728185"/>
    </source>
</evidence>
<dbReference type="Pfam" id="PF09358">
    <property type="entry name" value="E1_UFD"/>
    <property type="match status" value="1"/>
</dbReference>
<sequence>MSSPPPFKKPRTSYLVDSIQNSHANSTEKLNHTNGMETNGEVNGIDEGLYSRQLYVLGTEGMRRIATSDVLICGLGGLGLEIAKNIILAGVRSVTLFDQSPITWTDLSAHFFASPDDIGHGKAEVSRHKLSELNTHVAVHILVKPKLGMEDFQKFSLVILTQCSHDMCIEVGDLCHKIGTKLIIANACGVFGKVFCDFGNEFTVFDPTGEDAPSVMIQQIEKSQQGLVTCLEETRHNFVDGDYVTFSEVKGMTELNGCQPRKVTVSGPDAFCIGDTSSFSDYISGGICTKVKLPEKINFLSYREAFSKPQYLISDVVKMDRAPQLHLFFTALGEYMNQHKNCAPGSWNQTDSREFLGLVRKVNDDMVNTSAHVEEIDEQLAALFSYTCSGQCCPVQAVIGGFAAQEAMKACTGKFVPLQQWLYFDATECLPIPDADSSMKDKMPEVVAEGDAAPRGTRYDGQIAIFGHSFQEKLLQLKYFMVGAGAIGCELMKNFALMGVGASPNGKLTVTDMDSIERSNLNRQFLFRPWDISKMKAVVAAEAIKRMNPDMNIDAHENRVGPETENIYDDEFFEALDGVANALDNIEARTYVDRRCVYYRKPLLESGTLGTKANVQVVIPYLTESYSSSQDPPEKSFPACTLKNFPYLIEHTLQWARDLFEGLFVQQSQSVSSYIREPDKFMERTLAGPGNTPIETLENLKANLIDKKPSSFDDCIAWARLLWQDLYSNSIVQLLFNFPADHRTATGADFWSGTKRCPHSLQFDIQNPMHLDFVVAAANLRAFMFGIPQCRNVAKILPILQTVTVPVFKPRTGVRIEVTEAETQARSTSSMTDASRVTEIRAALSNVDVTKLKLNVVEFEKDDDNNFHMDFITAASNLRATCYDIQPADRLKSKLIAGKIIPAIATTTSLVAGLVCLELYKLVQGHKSLSLYKNSYVDLGIPWFAFFEPVPPTKSKYFDTEFSLWDRFELSGPMTLQDFLDHFKTKLNLDVTMLSQDVSMLYAFFMPEARRKERLAMSLEQLVETVNKKRIPSHVRALVFDLCCSDADGEDVDVPYVRYNLKLSN</sequence>
<keyword evidence="8" id="KW-0067">ATP-binding</keyword>
<accession>A0A8E0RTV4</accession>
<dbReference type="Gene3D" id="3.40.50.12550">
    <property type="entry name" value="Ubiquitin-activating enzyme E1, inactive adenylation domain, subdomain 2"/>
    <property type="match status" value="1"/>
</dbReference>
<evidence type="ECO:0000259" key="10">
    <source>
        <dbReference type="SMART" id="SM00985"/>
    </source>
</evidence>
<evidence type="ECO:0000313" key="11">
    <source>
        <dbReference type="EMBL" id="KAA0187867.1"/>
    </source>
</evidence>
<dbReference type="InterPro" id="IPR019572">
    <property type="entry name" value="UBA_E1_SCCH"/>
</dbReference>
<dbReference type="FunFam" id="3.40.50.720:FF:000015">
    <property type="entry name" value="Ubiquitin-activating enzyme E1 1"/>
    <property type="match status" value="1"/>
</dbReference>
<dbReference type="InterPro" id="IPR000594">
    <property type="entry name" value="ThiF_NAD_FAD-bd"/>
</dbReference>
<dbReference type="FunFam" id="1.10.10.2660:FF:000001">
    <property type="entry name" value="Ubiquitin-activating enzyme E1 1"/>
    <property type="match status" value="1"/>
</dbReference>
<dbReference type="InterPro" id="IPR018075">
    <property type="entry name" value="UBQ-activ_enz_E1"/>
</dbReference>
<keyword evidence="5" id="KW-0436">Ligase</keyword>
<dbReference type="AlphaFoldDB" id="A0A8E0RTV4"/>
<dbReference type="Gene3D" id="3.50.50.80">
    <property type="entry name" value="Ubiquitin-activating enzyme E1, inactive adenylation domain, subdomain 1"/>
    <property type="match status" value="1"/>
</dbReference>
<dbReference type="Proteomes" id="UP000728185">
    <property type="component" value="Unassembled WGS sequence"/>
</dbReference>
<dbReference type="FunFam" id="3.10.290.60:FF:000002">
    <property type="entry name" value="Ubiquitin-like modifier-activating enzyme 1"/>
    <property type="match status" value="1"/>
</dbReference>
<dbReference type="Gene3D" id="2.40.30.180">
    <property type="entry name" value="Ubiquitin-activating enzyme E1, FCCH domain"/>
    <property type="match status" value="1"/>
</dbReference>
<dbReference type="InterPro" id="IPR035985">
    <property type="entry name" value="Ubiquitin-activating_enz"/>
</dbReference>
<dbReference type="GO" id="GO:0004839">
    <property type="term" value="F:ubiquitin activating enzyme activity"/>
    <property type="evidence" value="ECO:0007669"/>
    <property type="project" value="UniProtKB-EC"/>
</dbReference>
<evidence type="ECO:0000256" key="4">
    <source>
        <dbReference type="ARBA" id="ARBA00012990"/>
    </source>
</evidence>
<dbReference type="Pfam" id="PF00899">
    <property type="entry name" value="ThiF"/>
    <property type="match status" value="1"/>
</dbReference>
<comment type="caution">
    <text evidence="11">The sequence shown here is derived from an EMBL/GenBank/DDBJ whole genome shotgun (WGS) entry which is preliminary data.</text>
</comment>
<dbReference type="NCBIfam" id="TIGR01408">
    <property type="entry name" value="Ube1"/>
    <property type="match status" value="1"/>
</dbReference>
<dbReference type="InterPro" id="IPR018965">
    <property type="entry name" value="Ub-activating_enz_E1_C"/>
</dbReference>
<dbReference type="InterPro" id="IPR042063">
    <property type="entry name" value="Ubi_acti_E1_SCCH"/>
</dbReference>
<protein>
    <recommendedName>
        <fullName evidence="4">E1 ubiquitin-activating enzyme</fullName>
        <ecNumber evidence="4">6.2.1.45</ecNumber>
    </recommendedName>
    <alternativeName>
        <fullName evidence="9">Ubiquitin-activating enzyme E1</fullName>
    </alternativeName>
</protein>
<evidence type="ECO:0000256" key="8">
    <source>
        <dbReference type="ARBA" id="ARBA00022840"/>
    </source>
</evidence>
<comment type="catalytic activity">
    <reaction evidence="1">
        <text>ATP + ubiquitin + [E1 ubiquitin-activating enzyme]-L-cysteine = AMP + diphosphate + S-ubiquitinyl-[E1 ubiquitin-activating enzyme]-L-cysteine.</text>
        <dbReference type="EC" id="6.2.1.45"/>
    </reaction>
</comment>
<dbReference type="Gene3D" id="3.10.290.60">
    <property type="entry name" value="Ubiquitin-activating enzyme E1, UFD domain"/>
    <property type="match status" value="1"/>
</dbReference>
<evidence type="ECO:0000256" key="1">
    <source>
        <dbReference type="ARBA" id="ARBA00000488"/>
    </source>
</evidence>
<dbReference type="InterPro" id="IPR042449">
    <property type="entry name" value="Ub-E1_IAD_1"/>
</dbReference>
<evidence type="ECO:0000256" key="2">
    <source>
        <dbReference type="ARBA" id="ARBA00004906"/>
    </source>
</evidence>
<evidence type="ECO:0000256" key="5">
    <source>
        <dbReference type="ARBA" id="ARBA00022598"/>
    </source>
</evidence>
<dbReference type="SMART" id="SM00985">
    <property type="entry name" value="UBA_e1_C"/>
    <property type="match status" value="1"/>
</dbReference>
<dbReference type="PANTHER" id="PTHR10953:SF4">
    <property type="entry name" value="UBIQUITIN-ACTIVATING ENZYME E1 C-TERMINAL DOMAIN-CONTAINING PROTEIN"/>
    <property type="match status" value="1"/>
</dbReference>
<organism evidence="11 12">
    <name type="scientific">Fasciolopsis buskii</name>
    <dbReference type="NCBI Taxonomy" id="27845"/>
    <lineage>
        <taxon>Eukaryota</taxon>
        <taxon>Metazoa</taxon>
        <taxon>Spiralia</taxon>
        <taxon>Lophotrochozoa</taxon>
        <taxon>Platyhelminthes</taxon>
        <taxon>Trematoda</taxon>
        <taxon>Digenea</taxon>
        <taxon>Plagiorchiida</taxon>
        <taxon>Echinostomata</taxon>
        <taxon>Echinostomatoidea</taxon>
        <taxon>Fasciolidae</taxon>
        <taxon>Fasciolopsis</taxon>
    </lineage>
</organism>
<dbReference type="FunFam" id="2.40.30.180:FF:000001">
    <property type="entry name" value="ubiquitin-like modifier-activating enzyme 1"/>
    <property type="match status" value="1"/>
</dbReference>
<dbReference type="PANTHER" id="PTHR10953">
    <property type="entry name" value="UBIQUITIN-ACTIVATING ENZYME E1"/>
    <property type="match status" value="1"/>
</dbReference>
<dbReference type="InterPro" id="IPR045886">
    <property type="entry name" value="ThiF/MoeB/HesA"/>
</dbReference>
<dbReference type="InterPro" id="IPR038252">
    <property type="entry name" value="UBA_E1_C_sf"/>
</dbReference>
<reference evidence="11" key="1">
    <citation type="submission" date="2019-05" db="EMBL/GenBank/DDBJ databases">
        <title>Annotation for the trematode Fasciolopsis buski.</title>
        <authorList>
            <person name="Choi Y.-J."/>
        </authorList>
    </citation>
    <scope>NUCLEOTIDE SEQUENCE</scope>
    <source>
        <strain evidence="11">HT</strain>
        <tissue evidence="11">Whole worm</tissue>
    </source>
</reference>
<keyword evidence="12" id="KW-1185">Reference proteome</keyword>
<dbReference type="EC" id="6.2.1.45" evidence="4"/>
<dbReference type="SUPFAM" id="SSF69572">
    <property type="entry name" value="Activating enzymes of the ubiquitin-like proteins"/>
    <property type="match status" value="2"/>
</dbReference>
<dbReference type="Pfam" id="PF16191">
    <property type="entry name" value="E1_4HB"/>
    <property type="match status" value="1"/>
</dbReference>
<evidence type="ECO:0000256" key="6">
    <source>
        <dbReference type="ARBA" id="ARBA00022741"/>
    </source>
</evidence>
<evidence type="ECO:0000256" key="9">
    <source>
        <dbReference type="ARBA" id="ARBA00030371"/>
    </source>
</evidence>
<feature type="domain" description="Ubiquitin-activating enzyme E1 C-terminal" evidence="10">
    <location>
        <begin position="932"/>
        <end position="1057"/>
    </location>
</feature>